<protein>
    <submittedName>
        <fullName evidence="6">LacI family transcriptional regulator</fullName>
    </submittedName>
</protein>
<sequence length="331" mass="35069">MAGPRGVTIAEVAARAGVAASTVSYVLSGKRSISPATARRVMDAVAELGYHPHAGARSLASRRAGVVAMMLPLRDGMHLPVLMQFASGAVTEARRADQDVLLMTADEGPAGLARVAASAIVDGLILMDVEVRDPRVETLRRLGLPSVLIGFPADAEGLTCVDLDFTAAGRVCADYLVERGCRDIALLGASEAVYARRTGFAERVREGFLGGPAGRAHAEVWPCPDDAVSVQRTVKELLVARPELTGLAVHNEPAVGHVMHALADAGKRVGEDFHVVVIGPDEVAERVHPHLPSVLVPAERLAEIAVRHLMRKLDGEDVPDSTLVEPQLTTR</sequence>
<dbReference type="CDD" id="cd06267">
    <property type="entry name" value="PBP1_LacI_sugar_binding-like"/>
    <property type="match status" value="1"/>
</dbReference>
<dbReference type="Gene3D" id="1.10.260.40">
    <property type="entry name" value="lambda repressor-like DNA-binding domains"/>
    <property type="match status" value="1"/>
</dbReference>
<evidence type="ECO:0000259" key="4">
    <source>
        <dbReference type="PROSITE" id="PS50932"/>
    </source>
</evidence>
<keyword evidence="2" id="KW-0238">DNA-binding</keyword>
<dbReference type="EMBL" id="STGY01000067">
    <property type="protein sequence ID" value="THV38727.1"/>
    <property type="molecule type" value="Genomic_DNA"/>
</dbReference>
<evidence type="ECO:0000259" key="5">
    <source>
        <dbReference type="PROSITE" id="PS50943"/>
    </source>
</evidence>
<keyword evidence="3" id="KW-0804">Transcription</keyword>
<dbReference type="PROSITE" id="PS50943">
    <property type="entry name" value="HTH_CROC1"/>
    <property type="match status" value="1"/>
</dbReference>
<keyword evidence="7" id="KW-1185">Reference proteome</keyword>
<dbReference type="AlphaFoldDB" id="A0A4S8Q3D6"/>
<dbReference type="Proteomes" id="UP000308760">
    <property type="component" value="Unassembled WGS sequence"/>
</dbReference>
<reference evidence="6 7" key="2">
    <citation type="submission" date="2019-05" db="EMBL/GenBank/DDBJ databases">
        <title>Glycomyces buryatensis sp. nov.</title>
        <authorList>
            <person name="Nikitina E."/>
        </authorList>
    </citation>
    <scope>NUCLEOTIDE SEQUENCE [LARGE SCALE GENOMIC DNA]</scope>
    <source>
        <strain evidence="6 7">18</strain>
    </source>
</reference>
<dbReference type="Gene3D" id="3.40.50.2300">
    <property type="match status" value="2"/>
</dbReference>
<evidence type="ECO:0000256" key="3">
    <source>
        <dbReference type="ARBA" id="ARBA00023163"/>
    </source>
</evidence>
<evidence type="ECO:0000256" key="2">
    <source>
        <dbReference type="ARBA" id="ARBA00023125"/>
    </source>
</evidence>
<gene>
    <name evidence="6" type="ORF">FAB82_19255</name>
</gene>
<dbReference type="OrthoDB" id="252678at2"/>
<accession>A0A4S8Q3D6</accession>
<evidence type="ECO:0000256" key="1">
    <source>
        <dbReference type="ARBA" id="ARBA00023015"/>
    </source>
</evidence>
<reference evidence="7" key="1">
    <citation type="submission" date="2019-04" db="EMBL/GenBank/DDBJ databases">
        <title>Nocardioides xinjiangensis sp. nov.</title>
        <authorList>
            <person name="Liu S."/>
        </authorList>
    </citation>
    <scope>NUCLEOTIDE SEQUENCE [LARGE SCALE GENOMIC DNA]</scope>
    <source>
        <strain evidence="7">18</strain>
    </source>
</reference>
<dbReference type="PANTHER" id="PTHR30146">
    <property type="entry name" value="LACI-RELATED TRANSCRIPTIONAL REPRESSOR"/>
    <property type="match status" value="1"/>
</dbReference>
<dbReference type="InterPro" id="IPR001387">
    <property type="entry name" value="Cro/C1-type_HTH"/>
</dbReference>
<dbReference type="Pfam" id="PF00356">
    <property type="entry name" value="LacI"/>
    <property type="match status" value="1"/>
</dbReference>
<organism evidence="6 7">
    <name type="scientific">Glycomyces buryatensis</name>
    <dbReference type="NCBI Taxonomy" id="2570927"/>
    <lineage>
        <taxon>Bacteria</taxon>
        <taxon>Bacillati</taxon>
        <taxon>Actinomycetota</taxon>
        <taxon>Actinomycetes</taxon>
        <taxon>Glycomycetales</taxon>
        <taxon>Glycomycetaceae</taxon>
        <taxon>Glycomyces</taxon>
    </lineage>
</organism>
<name>A0A4S8Q3D6_9ACTN</name>
<dbReference type="InterPro" id="IPR046335">
    <property type="entry name" value="LacI/GalR-like_sensor"/>
</dbReference>
<dbReference type="PANTHER" id="PTHR30146:SF153">
    <property type="entry name" value="LACTOSE OPERON REPRESSOR"/>
    <property type="match status" value="1"/>
</dbReference>
<comment type="caution">
    <text evidence="6">The sequence shown here is derived from an EMBL/GenBank/DDBJ whole genome shotgun (WGS) entry which is preliminary data.</text>
</comment>
<dbReference type="InterPro" id="IPR028082">
    <property type="entry name" value="Peripla_BP_I"/>
</dbReference>
<proteinExistence type="predicted"/>
<dbReference type="GO" id="GO:0000976">
    <property type="term" value="F:transcription cis-regulatory region binding"/>
    <property type="evidence" value="ECO:0007669"/>
    <property type="project" value="TreeGrafter"/>
</dbReference>
<evidence type="ECO:0000313" key="6">
    <source>
        <dbReference type="EMBL" id="THV38727.1"/>
    </source>
</evidence>
<feature type="domain" description="HTH cro/C1-type" evidence="5">
    <location>
        <begin position="5"/>
        <end position="44"/>
    </location>
</feature>
<dbReference type="CDD" id="cd01392">
    <property type="entry name" value="HTH_LacI"/>
    <property type="match status" value="1"/>
</dbReference>
<dbReference type="InterPro" id="IPR000843">
    <property type="entry name" value="HTH_LacI"/>
</dbReference>
<dbReference type="GO" id="GO:0003700">
    <property type="term" value="F:DNA-binding transcription factor activity"/>
    <property type="evidence" value="ECO:0007669"/>
    <property type="project" value="TreeGrafter"/>
</dbReference>
<dbReference type="SUPFAM" id="SSF53822">
    <property type="entry name" value="Periplasmic binding protein-like I"/>
    <property type="match status" value="1"/>
</dbReference>
<dbReference type="InterPro" id="IPR010982">
    <property type="entry name" value="Lambda_DNA-bd_dom_sf"/>
</dbReference>
<feature type="domain" description="HTH lacI-type" evidence="4">
    <location>
        <begin position="7"/>
        <end position="61"/>
    </location>
</feature>
<dbReference type="SUPFAM" id="SSF47413">
    <property type="entry name" value="lambda repressor-like DNA-binding domains"/>
    <property type="match status" value="1"/>
</dbReference>
<evidence type="ECO:0000313" key="7">
    <source>
        <dbReference type="Proteomes" id="UP000308760"/>
    </source>
</evidence>
<dbReference type="SMART" id="SM00354">
    <property type="entry name" value="HTH_LACI"/>
    <property type="match status" value="1"/>
</dbReference>
<keyword evidence="1" id="KW-0805">Transcription regulation</keyword>
<dbReference type="Pfam" id="PF13377">
    <property type="entry name" value="Peripla_BP_3"/>
    <property type="match status" value="1"/>
</dbReference>
<dbReference type="PROSITE" id="PS50932">
    <property type="entry name" value="HTH_LACI_2"/>
    <property type="match status" value="1"/>
</dbReference>